<dbReference type="InterPro" id="IPR004090">
    <property type="entry name" value="Chemotax_Me-accpt_rcpt"/>
</dbReference>
<evidence type="ECO:0000259" key="6">
    <source>
        <dbReference type="PROSITE" id="PS50192"/>
    </source>
</evidence>
<dbReference type="InterPro" id="IPR000700">
    <property type="entry name" value="PAS-assoc_C"/>
</dbReference>
<sequence length="493" mass="52678">MFGTSTYELKAKLKALDASQAVIEFSPDGTILTANDAFLKATGYTLAELRGQHHRMFVDAATRDGAEYKQFWNRLGAGEFQAGEFKRVHKSGAELWLQASYNPILGRNGKPFKVVKFASDVTAQKRNSVDAQGQIDAINRSQAVIQFSLDGTILNANPNFLGAVGYTLEEIRGKHHSMFVDAAYRDSAEYKRFWETLRRGEYQAAEYKRFGKGGREIWIQASYNPVFDTSGKPVKVVKFATDITALVHARMQREEVGKAVDTDLGSISSAITIANEQVSSAASASIEASTNVQAMASGAEQLASSVGEISRQTNSASRITENAVAQAERTNEIVVSLTDATNRIGEVVKLITAIASKTNLLALNATIEAARAGEAGRGFAVVATEVKGLATQTAKATDEIAGQISEVQTATAEAVGAIKDITGTIAQLNEISAAIASAAEEQNAVTREMSSNMQTAALGVSSISQSMTQIADATRTAESATVKVREASRRLAS</sequence>
<dbReference type="PROSITE" id="PS50111">
    <property type="entry name" value="CHEMOTAXIS_TRANSDUC_2"/>
    <property type="match status" value="1"/>
</dbReference>
<dbReference type="GO" id="GO:0016020">
    <property type="term" value="C:membrane"/>
    <property type="evidence" value="ECO:0007669"/>
    <property type="project" value="InterPro"/>
</dbReference>
<dbReference type="PRINTS" id="PR00260">
    <property type="entry name" value="CHEMTRNSDUCR"/>
</dbReference>
<dbReference type="Pfam" id="PF08448">
    <property type="entry name" value="PAS_4"/>
    <property type="match status" value="1"/>
</dbReference>
<feature type="domain" description="Methyl-accepting transducer" evidence="3">
    <location>
        <begin position="256"/>
        <end position="485"/>
    </location>
</feature>
<feature type="domain" description="PAC" evidence="5">
    <location>
        <begin position="203"/>
        <end position="255"/>
    </location>
</feature>
<evidence type="ECO:0000313" key="7">
    <source>
        <dbReference type="EMBL" id="GIL38084.1"/>
    </source>
</evidence>
<name>A0A8S8X750_9PROT</name>
<dbReference type="GO" id="GO:0006935">
    <property type="term" value="P:chemotaxis"/>
    <property type="evidence" value="ECO:0007669"/>
    <property type="project" value="InterPro"/>
</dbReference>
<dbReference type="PROSITE" id="PS50112">
    <property type="entry name" value="PAS"/>
    <property type="match status" value="1"/>
</dbReference>
<dbReference type="Gene3D" id="3.30.450.20">
    <property type="entry name" value="PAS domain"/>
    <property type="match status" value="2"/>
</dbReference>
<dbReference type="NCBIfam" id="TIGR00229">
    <property type="entry name" value="sensory_box"/>
    <property type="match status" value="2"/>
</dbReference>
<evidence type="ECO:0000256" key="2">
    <source>
        <dbReference type="PROSITE-ProRule" id="PRU00284"/>
    </source>
</evidence>
<keyword evidence="8" id="KW-1185">Reference proteome</keyword>
<dbReference type="InterPro" id="IPR004089">
    <property type="entry name" value="MCPsignal_dom"/>
</dbReference>
<dbReference type="CDD" id="cd00130">
    <property type="entry name" value="PAS"/>
    <property type="match status" value="2"/>
</dbReference>
<reference evidence="7" key="1">
    <citation type="submission" date="2021-02" db="EMBL/GenBank/DDBJ databases">
        <title>Genome sequence of Rhodospirillales sp. strain TMPK1 isolated from soil.</title>
        <authorList>
            <person name="Nakai R."/>
            <person name="Kusada H."/>
            <person name="Tamaki H."/>
        </authorList>
    </citation>
    <scope>NUCLEOTIDE SEQUENCE</scope>
    <source>
        <strain evidence="7">TMPK1</strain>
    </source>
</reference>
<proteinExistence type="inferred from homology"/>
<dbReference type="InterPro" id="IPR000727">
    <property type="entry name" value="T_SNARE_dom"/>
</dbReference>
<dbReference type="Pfam" id="PF00015">
    <property type="entry name" value="MCPsignal"/>
    <property type="match status" value="1"/>
</dbReference>
<dbReference type="RefSeq" id="WP_420241012.1">
    <property type="nucleotide sequence ID" value="NZ_BOPV01000001.1"/>
</dbReference>
<dbReference type="PROSITE" id="PS50192">
    <property type="entry name" value="T_SNARE"/>
    <property type="match status" value="1"/>
</dbReference>
<dbReference type="InterPro" id="IPR001610">
    <property type="entry name" value="PAC"/>
</dbReference>
<dbReference type="InterPro" id="IPR035965">
    <property type="entry name" value="PAS-like_dom_sf"/>
</dbReference>
<evidence type="ECO:0000256" key="1">
    <source>
        <dbReference type="ARBA" id="ARBA00029447"/>
    </source>
</evidence>
<dbReference type="GO" id="GO:0007165">
    <property type="term" value="P:signal transduction"/>
    <property type="evidence" value="ECO:0007669"/>
    <property type="project" value="UniProtKB-KW"/>
</dbReference>
<dbReference type="Pfam" id="PF08447">
    <property type="entry name" value="PAS_3"/>
    <property type="match status" value="1"/>
</dbReference>
<dbReference type="SMART" id="SM00283">
    <property type="entry name" value="MA"/>
    <property type="match status" value="1"/>
</dbReference>
<dbReference type="SMART" id="SM00086">
    <property type="entry name" value="PAC"/>
    <property type="match status" value="2"/>
</dbReference>
<feature type="domain" description="T-SNARE coiled-coil homology" evidence="6">
    <location>
        <begin position="408"/>
        <end position="470"/>
    </location>
</feature>
<dbReference type="SUPFAM" id="SSF58104">
    <property type="entry name" value="Methyl-accepting chemotaxis protein (MCP) signaling domain"/>
    <property type="match status" value="1"/>
</dbReference>
<dbReference type="AlphaFoldDB" id="A0A8S8X750"/>
<comment type="similarity">
    <text evidence="1">Belongs to the methyl-accepting chemotaxis (MCP) protein family.</text>
</comment>
<dbReference type="InterPro" id="IPR000014">
    <property type="entry name" value="PAS"/>
</dbReference>
<gene>
    <name evidence="7" type="ORF">TMPK1_03210</name>
</gene>
<comment type="caution">
    <text evidence="7">The sequence shown here is derived from an EMBL/GenBank/DDBJ whole genome shotgun (WGS) entry which is preliminary data.</text>
</comment>
<keyword evidence="2" id="KW-0807">Transducer</keyword>
<protein>
    <submittedName>
        <fullName evidence="7">Methyl-accepting chemotaxis protein</fullName>
    </submittedName>
</protein>
<evidence type="ECO:0000313" key="8">
    <source>
        <dbReference type="Proteomes" id="UP000681075"/>
    </source>
</evidence>
<dbReference type="InterPro" id="IPR013656">
    <property type="entry name" value="PAS_4"/>
</dbReference>
<accession>A0A8S8X750</accession>
<feature type="domain" description="PAC" evidence="5">
    <location>
        <begin position="81"/>
        <end position="133"/>
    </location>
</feature>
<evidence type="ECO:0000259" key="3">
    <source>
        <dbReference type="PROSITE" id="PS50111"/>
    </source>
</evidence>
<dbReference type="Proteomes" id="UP000681075">
    <property type="component" value="Unassembled WGS sequence"/>
</dbReference>
<organism evidence="7 8">
    <name type="scientific">Roseiterribacter gracilis</name>
    <dbReference type="NCBI Taxonomy" id="2812848"/>
    <lineage>
        <taxon>Bacteria</taxon>
        <taxon>Pseudomonadati</taxon>
        <taxon>Pseudomonadota</taxon>
        <taxon>Alphaproteobacteria</taxon>
        <taxon>Rhodospirillales</taxon>
        <taxon>Roseiterribacteraceae</taxon>
        <taxon>Roseiterribacter</taxon>
    </lineage>
</organism>
<dbReference type="PANTHER" id="PTHR24422">
    <property type="entry name" value="CHEMOTAXIS PROTEIN METHYLTRANSFERASE"/>
    <property type="match status" value="1"/>
</dbReference>
<evidence type="ECO:0000259" key="4">
    <source>
        <dbReference type="PROSITE" id="PS50112"/>
    </source>
</evidence>
<dbReference type="SMART" id="SM00091">
    <property type="entry name" value="PAS"/>
    <property type="match status" value="2"/>
</dbReference>
<dbReference type="InterPro" id="IPR013655">
    <property type="entry name" value="PAS_fold_3"/>
</dbReference>
<dbReference type="PANTHER" id="PTHR24422:SF10">
    <property type="entry name" value="CHEMOTAXIS PROTEIN METHYLTRANSFERASE 2"/>
    <property type="match status" value="1"/>
</dbReference>
<dbReference type="PROSITE" id="PS50113">
    <property type="entry name" value="PAC"/>
    <property type="match status" value="2"/>
</dbReference>
<feature type="domain" description="PAS" evidence="4">
    <location>
        <begin position="5"/>
        <end position="52"/>
    </location>
</feature>
<dbReference type="SUPFAM" id="SSF55785">
    <property type="entry name" value="PYP-like sensor domain (PAS domain)"/>
    <property type="match status" value="2"/>
</dbReference>
<dbReference type="EMBL" id="BOPV01000001">
    <property type="protein sequence ID" value="GIL38084.1"/>
    <property type="molecule type" value="Genomic_DNA"/>
</dbReference>
<dbReference type="Gene3D" id="1.10.287.950">
    <property type="entry name" value="Methyl-accepting chemotaxis protein"/>
    <property type="match status" value="1"/>
</dbReference>
<evidence type="ECO:0000259" key="5">
    <source>
        <dbReference type="PROSITE" id="PS50113"/>
    </source>
</evidence>
<dbReference type="GO" id="GO:0004888">
    <property type="term" value="F:transmembrane signaling receptor activity"/>
    <property type="evidence" value="ECO:0007669"/>
    <property type="project" value="InterPro"/>
</dbReference>
<dbReference type="InterPro" id="IPR050903">
    <property type="entry name" value="Bact_Chemotaxis_MeTrfase"/>
</dbReference>